<name>N1PET1_DOTSN</name>
<reference evidence="1 2" key="2">
    <citation type="journal article" date="2012" name="PLoS Pathog.">
        <title>Diverse lifestyles and strategies of plant pathogenesis encoded in the genomes of eighteen Dothideomycetes fungi.</title>
        <authorList>
            <person name="Ohm R.A."/>
            <person name="Feau N."/>
            <person name="Henrissat B."/>
            <person name="Schoch C.L."/>
            <person name="Horwitz B.A."/>
            <person name="Barry K.W."/>
            <person name="Condon B.J."/>
            <person name="Copeland A.C."/>
            <person name="Dhillon B."/>
            <person name="Glaser F."/>
            <person name="Hesse C.N."/>
            <person name="Kosti I."/>
            <person name="LaButti K."/>
            <person name="Lindquist E.A."/>
            <person name="Lucas S."/>
            <person name="Salamov A.A."/>
            <person name="Bradshaw R.E."/>
            <person name="Ciuffetti L."/>
            <person name="Hamelin R.C."/>
            <person name="Kema G.H.J."/>
            <person name="Lawrence C."/>
            <person name="Scott J.A."/>
            <person name="Spatafora J.W."/>
            <person name="Turgeon B.G."/>
            <person name="de Wit P.J.G.M."/>
            <person name="Zhong S."/>
            <person name="Goodwin S.B."/>
            <person name="Grigoriev I.V."/>
        </authorList>
    </citation>
    <scope>NUCLEOTIDE SEQUENCE [LARGE SCALE GENOMIC DNA]</scope>
    <source>
        <strain evidence="2">NZE10 / CBS 128990</strain>
    </source>
</reference>
<dbReference type="EMBL" id="KB446544">
    <property type="protein sequence ID" value="EME39781.1"/>
    <property type="molecule type" value="Genomic_DNA"/>
</dbReference>
<sequence>MVLNYGGFCRLPSMSACSRLIRIMVLPALHLRALAVADSRCADMIRQSRPVHHWQSDSDSNDLIIRGSRRAIHRVLGTQISQNESYLRDFACETKASPGLI</sequence>
<evidence type="ECO:0000313" key="2">
    <source>
        <dbReference type="Proteomes" id="UP000016933"/>
    </source>
</evidence>
<dbReference type="HOGENOM" id="CLU_2291613_0_0_1"/>
<accession>N1PET1</accession>
<organism evidence="1 2">
    <name type="scientific">Dothistroma septosporum (strain NZE10 / CBS 128990)</name>
    <name type="common">Red band needle blight fungus</name>
    <name type="synonym">Mycosphaerella pini</name>
    <dbReference type="NCBI Taxonomy" id="675120"/>
    <lineage>
        <taxon>Eukaryota</taxon>
        <taxon>Fungi</taxon>
        <taxon>Dikarya</taxon>
        <taxon>Ascomycota</taxon>
        <taxon>Pezizomycotina</taxon>
        <taxon>Dothideomycetes</taxon>
        <taxon>Dothideomycetidae</taxon>
        <taxon>Mycosphaerellales</taxon>
        <taxon>Mycosphaerellaceae</taxon>
        <taxon>Dothistroma</taxon>
    </lineage>
</organism>
<reference evidence="2" key="1">
    <citation type="journal article" date="2012" name="PLoS Genet.">
        <title>The genomes of the fungal plant pathogens Cladosporium fulvum and Dothistroma septosporum reveal adaptation to different hosts and lifestyles but also signatures of common ancestry.</title>
        <authorList>
            <person name="de Wit P.J.G.M."/>
            <person name="van der Burgt A."/>
            <person name="Oekmen B."/>
            <person name="Stergiopoulos I."/>
            <person name="Abd-Elsalam K.A."/>
            <person name="Aerts A.L."/>
            <person name="Bahkali A.H."/>
            <person name="Beenen H.G."/>
            <person name="Chettri P."/>
            <person name="Cox M.P."/>
            <person name="Datema E."/>
            <person name="de Vries R.P."/>
            <person name="Dhillon B."/>
            <person name="Ganley A.R."/>
            <person name="Griffiths S.A."/>
            <person name="Guo Y."/>
            <person name="Hamelin R.C."/>
            <person name="Henrissat B."/>
            <person name="Kabir M.S."/>
            <person name="Jashni M.K."/>
            <person name="Kema G."/>
            <person name="Klaubauf S."/>
            <person name="Lapidus A."/>
            <person name="Levasseur A."/>
            <person name="Lindquist E."/>
            <person name="Mehrabi R."/>
            <person name="Ohm R.A."/>
            <person name="Owen T.J."/>
            <person name="Salamov A."/>
            <person name="Schwelm A."/>
            <person name="Schijlen E."/>
            <person name="Sun H."/>
            <person name="van den Burg H.A."/>
            <person name="van Ham R.C.H.J."/>
            <person name="Zhang S."/>
            <person name="Goodwin S.B."/>
            <person name="Grigoriev I.V."/>
            <person name="Collemare J."/>
            <person name="Bradshaw R.E."/>
        </authorList>
    </citation>
    <scope>NUCLEOTIDE SEQUENCE [LARGE SCALE GENOMIC DNA]</scope>
    <source>
        <strain evidence="2">NZE10 / CBS 128990</strain>
    </source>
</reference>
<keyword evidence="2" id="KW-1185">Reference proteome</keyword>
<dbReference type="AlphaFoldDB" id="N1PET1"/>
<dbReference type="Proteomes" id="UP000016933">
    <property type="component" value="Unassembled WGS sequence"/>
</dbReference>
<evidence type="ECO:0000313" key="1">
    <source>
        <dbReference type="EMBL" id="EME39781.1"/>
    </source>
</evidence>
<protein>
    <submittedName>
        <fullName evidence="1">Uncharacterized protein</fullName>
    </submittedName>
</protein>
<proteinExistence type="predicted"/>
<gene>
    <name evidence="1" type="ORF">DOTSEDRAFT_74623</name>
</gene>